<dbReference type="PRINTS" id="PR00415">
    <property type="entry name" value="ACONITASE"/>
</dbReference>
<name>A0A5N0UZI6_9PSEU</name>
<protein>
    <submittedName>
        <fullName evidence="7">Homoaconitate hydratase family protein</fullName>
    </submittedName>
</protein>
<comment type="caution">
    <text evidence="7">The sequence shown here is derived from an EMBL/GenBank/DDBJ whole genome shotgun (WGS) entry which is preliminary data.</text>
</comment>
<evidence type="ECO:0000313" key="8">
    <source>
        <dbReference type="Proteomes" id="UP000319769"/>
    </source>
</evidence>
<dbReference type="InterPro" id="IPR006251">
    <property type="entry name" value="Homoacnase/IPMdehydase_lsu"/>
</dbReference>
<keyword evidence="5" id="KW-0456">Lyase</keyword>
<dbReference type="InterPro" id="IPR011826">
    <property type="entry name" value="HAcnase/IPMdehydase_lsu_prok"/>
</dbReference>
<evidence type="ECO:0000256" key="5">
    <source>
        <dbReference type="ARBA" id="ARBA00023239"/>
    </source>
</evidence>
<dbReference type="NCBIfam" id="TIGR01343">
    <property type="entry name" value="hacA_fam"/>
    <property type="match status" value="1"/>
</dbReference>
<dbReference type="RefSeq" id="WP_144747586.1">
    <property type="nucleotide sequence ID" value="NZ_VMNW02000030.1"/>
</dbReference>
<dbReference type="InterPro" id="IPR015931">
    <property type="entry name" value="Acnase/IPM_dHydase_lsu_aba_1/3"/>
</dbReference>
<sequence length="416" mass="43031">MPDTLIQKVLGRASGGQAEVGEIVVCEVGLTALIDIQFAHDRLADVVSVADPDKVAIVFDHAVPAPSVRDAESGRKARAFAAEHGISKVFDLGRHGIVHQVLAEQGLARPGMVVACTDSHTCAAGAVGAAARGLGPAEVLQIVCTGRTWHQVPPTLRYELTGGKHPWVNGKDLFLHIAGRYGEATGRAVEFGGPGLAGLPMSDRRTVATQGAEIGADFTIFPADRLCLDYVAAAAPEAELTPVQADEGATYEATRHVDLSEVSPMVALPGTVIENAGPVGDLAGTKIDQAFIGSCANGQLADLEVAAGILKGKQVAAGTRLIVTPASQRIYLEASRRGYLADLVEAGATVTNPTCGACFGYHMGTLAAGEVCLTASTRNFKGRMGSPDSEVYMASPATVAASAIRGFISDVREVAA</sequence>
<dbReference type="InterPro" id="IPR050067">
    <property type="entry name" value="IPM_dehydratase_rel_enz"/>
</dbReference>
<keyword evidence="3" id="KW-0408">Iron</keyword>
<accession>A0A5N0UZI6</accession>
<dbReference type="AlphaFoldDB" id="A0A5N0UZI6"/>
<organism evidence="7 8">
    <name type="scientific">Amycolatopsis acidicola</name>
    <dbReference type="NCBI Taxonomy" id="2596893"/>
    <lineage>
        <taxon>Bacteria</taxon>
        <taxon>Bacillati</taxon>
        <taxon>Actinomycetota</taxon>
        <taxon>Actinomycetes</taxon>
        <taxon>Pseudonocardiales</taxon>
        <taxon>Pseudonocardiaceae</taxon>
        <taxon>Amycolatopsis</taxon>
    </lineage>
</organism>
<reference evidence="7" key="1">
    <citation type="submission" date="2019-09" db="EMBL/GenBank/DDBJ databases">
        <authorList>
            <person name="Teo W.F.A."/>
            <person name="Duangmal K."/>
        </authorList>
    </citation>
    <scope>NUCLEOTIDE SEQUENCE [LARGE SCALE GENOMIC DNA]</scope>
    <source>
        <strain evidence="7">K81G1</strain>
    </source>
</reference>
<evidence type="ECO:0000256" key="1">
    <source>
        <dbReference type="ARBA" id="ARBA00022485"/>
    </source>
</evidence>
<dbReference type="SUPFAM" id="SSF53732">
    <property type="entry name" value="Aconitase iron-sulfur domain"/>
    <property type="match status" value="1"/>
</dbReference>
<evidence type="ECO:0000313" key="7">
    <source>
        <dbReference type="EMBL" id="KAA9159367.1"/>
    </source>
</evidence>
<evidence type="ECO:0000259" key="6">
    <source>
        <dbReference type="Pfam" id="PF00330"/>
    </source>
</evidence>
<keyword evidence="1" id="KW-0004">4Fe-4S</keyword>
<evidence type="ECO:0000256" key="4">
    <source>
        <dbReference type="ARBA" id="ARBA00023014"/>
    </source>
</evidence>
<dbReference type="GO" id="GO:0009098">
    <property type="term" value="P:L-leucine biosynthetic process"/>
    <property type="evidence" value="ECO:0007669"/>
    <property type="project" value="InterPro"/>
</dbReference>
<keyword evidence="8" id="KW-1185">Reference proteome</keyword>
<keyword evidence="2" id="KW-0479">Metal-binding</keyword>
<dbReference type="NCBIfam" id="TIGR02086">
    <property type="entry name" value="IPMI_arch"/>
    <property type="match status" value="1"/>
</dbReference>
<dbReference type="Proteomes" id="UP000319769">
    <property type="component" value="Unassembled WGS sequence"/>
</dbReference>
<dbReference type="NCBIfam" id="NF001614">
    <property type="entry name" value="PRK00402.1"/>
    <property type="match status" value="1"/>
</dbReference>
<dbReference type="InterPro" id="IPR001030">
    <property type="entry name" value="Acoase/IPM_deHydtase_lsu_aba"/>
</dbReference>
<dbReference type="GO" id="GO:0051539">
    <property type="term" value="F:4 iron, 4 sulfur cluster binding"/>
    <property type="evidence" value="ECO:0007669"/>
    <property type="project" value="UniProtKB-KW"/>
</dbReference>
<evidence type="ECO:0000256" key="3">
    <source>
        <dbReference type="ARBA" id="ARBA00023004"/>
    </source>
</evidence>
<dbReference type="PANTHER" id="PTHR43822:SF2">
    <property type="entry name" value="HOMOACONITASE, MITOCHONDRIAL"/>
    <property type="match status" value="1"/>
</dbReference>
<gene>
    <name evidence="7" type="ORF">FPZ12_020935</name>
</gene>
<dbReference type="OrthoDB" id="9802769at2"/>
<keyword evidence="4" id="KW-0411">Iron-sulfur</keyword>
<proteinExistence type="predicted"/>
<dbReference type="InterPro" id="IPR036008">
    <property type="entry name" value="Aconitase_4Fe-4S_dom"/>
</dbReference>
<dbReference type="GO" id="GO:0003861">
    <property type="term" value="F:3-isopropylmalate dehydratase activity"/>
    <property type="evidence" value="ECO:0007669"/>
    <property type="project" value="InterPro"/>
</dbReference>
<dbReference type="Pfam" id="PF00330">
    <property type="entry name" value="Aconitase"/>
    <property type="match status" value="1"/>
</dbReference>
<dbReference type="PANTHER" id="PTHR43822">
    <property type="entry name" value="HOMOACONITASE, MITOCHONDRIAL-RELATED"/>
    <property type="match status" value="1"/>
</dbReference>
<dbReference type="GO" id="GO:0046872">
    <property type="term" value="F:metal ion binding"/>
    <property type="evidence" value="ECO:0007669"/>
    <property type="project" value="UniProtKB-KW"/>
</dbReference>
<dbReference type="EMBL" id="VMNW02000030">
    <property type="protein sequence ID" value="KAA9159367.1"/>
    <property type="molecule type" value="Genomic_DNA"/>
</dbReference>
<evidence type="ECO:0000256" key="2">
    <source>
        <dbReference type="ARBA" id="ARBA00022723"/>
    </source>
</evidence>
<dbReference type="Gene3D" id="3.30.499.10">
    <property type="entry name" value="Aconitase, domain 3"/>
    <property type="match status" value="2"/>
</dbReference>
<feature type="domain" description="Aconitase/3-isopropylmalate dehydratase large subunit alpha/beta/alpha" evidence="6">
    <location>
        <begin position="66"/>
        <end position="406"/>
    </location>
</feature>